<dbReference type="EMBL" id="PQXF01000074">
    <property type="protein sequence ID" value="PXF57020.1"/>
    <property type="molecule type" value="Genomic_DNA"/>
</dbReference>
<comment type="caution">
    <text evidence="1">The sequence shown here is derived from an EMBL/GenBank/DDBJ whole genome shotgun (WGS) entry which is preliminary data.</text>
</comment>
<evidence type="ECO:0000313" key="2">
    <source>
        <dbReference type="Proteomes" id="UP000248329"/>
    </source>
</evidence>
<sequence>MQNQREIQLTSSILGPHMNINKAMNDLKHSMDNLEGNIGLFHEGNIAAYRVIAVQLWILLCDGPLVPRVLQDVKLHPLQGYITKEEDEELKKKFGHSIKEGLVFQMPAMVSFNGKGGSRIEVLFDERRQPIELEEWLDQDLFNQKITIRQLIKSVRHKEAAHSDKDYDETLKFSKSIKLVDEDIHIKFVVAIGEYILKILKNEISKRETNVT</sequence>
<name>A0AC61KYI0_9EURY</name>
<gene>
    <name evidence="1" type="ORF">C4B59_16000</name>
</gene>
<reference evidence="1" key="1">
    <citation type="submission" date="2018-01" db="EMBL/GenBank/DDBJ databases">
        <authorList>
            <person name="Krukenberg V."/>
        </authorList>
    </citation>
    <scope>NUCLEOTIDE SEQUENCE</scope>
    <source>
        <strain evidence="1">E20ANME2</strain>
    </source>
</reference>
<dbReference type="Proteomes" id="UP000248329">
    <property type="component" value="Unassembled WGS sequence"/>
</dbReference>
<evidence type="ECO:0000313" key="1">
    <source>
        <dbReference type="EMBL" id="PXF57020.1"/>
    </source>
</evidence>
<accession>A0AC61KYI0</accession>
<organism evidence="1 2">
    <name type="scientific">Candidatus Methanogaster sp</name>
    <dbReference type="NCBI Taxonomy" id="3386292"/>
    <lineage>
        <taxon>Archaea</taxon>
        <taxon>Methanobacteriati</taxon>
        <taxon>Methanobacteriota</taxon>
        <taxon>Stenosarchaea group</taxon>
        <taxon>Methanomicrobia</taxon>
        <taxon>Methanosarcinales</taxon>
        <taxon>ANME-2 cluster</taxon>
        <taxon>Candidatus Methanogasteraceae</taxon>
        <taxon>Candidatus Methanogaster</taxon>
    </lineage>
</organism>
<proteinExistence type="predicted"/>
<protein>
    <submittedName>
        <fullName evidence="1">Uncharacterized protein</fullName>
    </submittedName>
</protein>